<dbReference type="InterPro" id="IPR024084">
    <property type="entry name" value="IsoPropMal-DH-like_dom"/>
</dbReference>
<dbReference type="FunFam" id="3.40.718.10:FF:000014">
    <property type="entry name" value="Isocitrate dehydrogenase (NAD(+))"/>
    <property type="match status" value="1"/>
</dbReference>
<evidence type="ECO:0000259" key="3">
    <source>
        <dbReference type="SMART" id="SM01329"/>
    </source>
</evidence>
<dbReference type="GO" id="GO:0051287">
    <property type="term" value="F:NAD binding"/>
    <property type="evidence" value="ECO:0007669"/>
    <property type="project" value="InterPro"/>
</dbReference>
<sequence>MKHNITLIPGDGIGPEVTTATVKILEKSGVEINWEIVRMGAEVIEEFGTPMPPYVLESIKKNKVALKGPVTTPVGKGFKSVNVTLRQELNLYANIRPIRTFEGVPSRFENVDLIIVRENSEDLYAGIEHMITEDIAESIKIISKKASDRIVEYAFKIAKEQNRKEVIAVHKANIMKLSDGLFLRCARNVAQTHKDIAFGDVIVDAMSMKLVMNPEKYDVLVMPNLYGDILSDMAAGLVGGLGLVPGANIGEEGAVFEPAHGSAPDIAGQNIANPTACILSSVMMLRYIGEAKAANKIEQAVEAVLKEGKHLTCDLGGKTGTIEFTQVVIDKMLEQTN</sequence>
<accession>A0AA47I6N8</accession>
<evidence type="ECO:0000313" key="4">
    <source>
        <dbReference type="EMBL" id="WAG59619.1"/>
    </source>
</evidence>
<reference evidence="4" key="1">
    <citation type="submission" date="2021-11" db="EMBL/GenBank/DDBJ databases">
        <title>Clostridia strains as spoilage organisms.</title>
        <authorList>
            <person name="Wambui J."/>
            <person name="Stevens M.J.A."/>
            <person name="Stephan R."/>
        </authorList>
    </citation>
    <scope>NUCLEOTIDE SEQUENCE</scope>
    <source>
        <strain evidence="4">CF009</strain>
    </source>
</reference>
<dbReference type="PROSITE" id="PS00470">
    <property type="entry name" value="IDH_IMDH"/>
    <property type="match status" value="1"/>
</dbReference>
<dbReference type="RefSeq" id="WP_216124571.1">
    <property type="nucleotide sequence ID" value="NZ_CP086239.1"/>
</dbReference>
<dbReference type="GO" id="GO:0000287">
    <property type="term" value="F:magnesium ion binding"/>
    <property type="evidence" value="ECO:0007669"/>
    <property type="project" value="InterPro"/>
</dbReference>
<name>A0AA47I6N8_9CLOT</name>
<proteinExistence type="inferred from homology"/>
<protein>
    <submittedName>
        <fullName evidence="4">Isocitrate/isopropylmalate dehydrogenase family protein</fullName>
    </submittedName>
</protein>
<dbReference type="Pfam" id="PF00180">
    <property type="entry name" value="Iso_dh"/>
    <property type="match status" value="1"/>
</dbReference>
<evidence type="ECO:0000313" key="5">
    <source>
        <dbReference type="Proteomes" id="UP001164733"/>
    </source>
</evidence>
<comment type="similarity">
    <text evidence="1">Belongs to the isocitrate and isopropylmalate dehydrogenases family.</text>
</comment>
<dbReference type="AlphaFoldDB" id="A0AA47I6N8"/>
<gene>
    <name evidence="4" type="ORF">LL038_18590</name>
</gene>
<evidence type="ECO:0000256" key="2">
    <source>
        <dbReference type="ARBA" id="ARBA00023002"/>
    </source>
</evidence>
<organism evidence="4 5">
    <name type="scientific">Clostridium estertheticum</name>
    <dbReference type="NCBI Taxonomy" id="238834"/>
    <lineage>
        <taxon>Bacteria</taxon>
        <taxon>Bacillati</taxon>
        <taxon>Bacillota</taxon>
        <taxon>Clostridia</taxon>
        <taxon>Eubacteriales</taxon>
        <taxon>Clostridiaceae</taxon>
        <taxon>Clostridium</taxon>
    </lineage>
</organism>
<dbReference type="GO" id="GO:0004449">
    <property type="term" value="F:isocitrate dehydrogenase (NAD+) activity"/>
    <property type="evidence" value="ECO:0007669"/>
    <property type="project" value="TreeGrafter"/>
</dbReference>
<feature type="domain" description="Isopropylmalate dehydrogenase-like" evidence="3">
    <location>
        <begin position="4"/>
        <end position="328"/>
    </location>
</feature>
<dbReference type="PANTHER" id="PTHR11835:SF34">
    <property type="entry name" value="ISOCITRATE DEHYDROGENASE [NAD] SUBUNIT ALPHA, MITOCHONDRIAL"/>
    <property type="match status" value="1"/>
</dbReference>
<dbReference type="SMART" id="SM01329">
    <property type="entry name" value="Iso_dh"/>
    <property type="match status" value="1"/>
</dbReference>
<dbReference type="EMBL" id="CP086239">
    <property type="protein sequence ID" value="WAG59619.1"/>
    <property type="molecule type" value="Genomic_DNA"/>
</dbReference>
<dbReference type="GO" id="GO:0006099">
    <property type="term" value="P:tricarboxylic acid cycle"/>
    <property type="evidence" value="ECO:0007669"/>
    <property type="project" value="TreeGrafter"/>
</dbReference>
<dbReference type="Proteomes" id="UP001164733">
    <property type="component" value="Chromosome"/>
</dbReference>
<dbReference type="GO" id="GO:0006102">
    <property type="term" value="P:isocitrate metabolic process"/>
    <property type="evidence" value="ECO:0007669"/>
    <property type="project" value="TreeGrafter"/>
</dbReference>
<dbReference type="PANTHER" id="PTHR11835">
    <property type="entry name" value="DECARBOXYLATING DEHYDROGENASES-ISOCITRATE, ISOPROPYLMALATE, TARTRATE"/>
    <property type="match status" value="1"/>
</dbReference>
<evidence type="ECO:0000256" key="1">
    <source>
        <dbReference type="ARBA" id="ARBA00007769"/>
    </source>
</evidence>
<dbReference type="InterPro" id="IPR019818">
    <property type="entry name" value="IsoCit/isopropylmalate_DH_CS"/>
</dbReference>
<keyword evidence="2" id="KW-0560">Oxidoreductase</keyword>